<feature type="region of interest" description="Disordered" evidence="7">
    <location>
        <begin position="874"/>
        <end position="933"/>
    </location>
</feature>
<dbReference type="GO" id="GO:0035102">
    <property type="term" value="C:PRC1 complex"/>
    <property type="evidence" value="ECO:0007669"/>
    <property type="project" value="TreeGrafter"/>
</dbReference>
<dbReference type="Proteomes" id="UP000759131">
    <property type="component" value="Unassembled WGS sequence"/>
</dbReference>
<dbReference type="EMBL" id="OC856143">
    <property type="protein sequence ID" value="CAD7623291.1"/>
    <property type="molecule type" value="Genomic_DNA"/>
</dbReference>
<feature type="compositionally biased region" description="Pro residues" evidence="7">
    <location>
        <begin position="752"/>
        <end position="767"/>
    </location>
</feature>
<evidence type="ECO:0000256" key="2">
    <source>
        <dbReference type="ARBA" id="ARBA00022723"/>
    </source>
</evidence>
<feature type="compositionally biased region" description="Low complexity" evidence="7">
    <location>
        <begin position="493"/>
        <end position="504"/>
    </location>
</feature>
<dbReference type="OrthoDB" id="10264655at2759"/>
<feature type="compositionally biased region" description="Polar residues" evidence="7">
    <location>
        <begin position="1254"/>
        <end position="1270"/>
    </location>
</feature>
<sequence>MNSVSLLILSPKTVEKSNEMYKSERNNTSERQTSTQEQAGGPGGKPPTYKRPRLSDINAELTCILCNGYFIDATTISECLHSFCKSCIVKYLLTNKCCPICETQVHGTKPLLSIRSDKILQDIVYKLIPDVFKNEMHRRRDYYTTNTEAVPVSAEDRGEVVDHRMFYMANDKISLSLEYGYGENQTPENGYKASAGNTSSAEKHSLSESLGVEAESMKRYLLCPAGLSVLHLKKFIVKKYGLPTTYRVDVMYLEDILSDDITLMDVAYIYDWKRSDPMRLFYRISERPIKRLKTTHPLNIESKSGSGGSVNSANSDTSNANNHNHNNNNASVSQSKLVGAHPASSRSSQNSTSTIIMTGAAPVPTTAPLKAHNSGANGVTSGKGSTVTPKLADTAKGASNTIPIPTTPPGILKSKSTHTMSASALQTDEPPKKLRKILPANSALTPKPVPIAKANSAITANTTSASILPSNTSTTSTVNSLRQCRINTDKSKLSSSSSVGPVSKTNASESQPNVAINAGLSAETTTKQDIKDTKSVNPSSDSVTTKRNTSRKSSAFDVRTLIGTKSPTLPYNRTTEQLFSDNEFTKGNDSKDIHHKNSTSDTKSASQAVKQSKGRDVNRNRLNTSQSLISSTPSSITSISTNNSKQESMVTSRPHTKSAPIDREVTHESSLSSPSHAVKNQCKSGTNSATLKQTNAKPMKQSLNDISVKNCNTNRDKAFDITNKILAAKPINGLKSGSQTQSTPTQRQSNPLSPPPIRIKLSPPPPQTTSTNKSCTKSAALPSASIIQTDGKHKVQKQSIEESDAKKQLSDPRITTTTDKLHKPIEHISNHSLSKSGISQSSNKTKGASINQIVSKIASGVTAKSASVNVTSSTPTLQLTNNSTSSTQLTSTSHTVTPNHRNDHKVNTTTGETGLVGSSTHTESGVKSVTSSGINSGNLVIRISTKTHSVESLVSPKDKSAHQKINNKCETKRDVSNSSANSSSKSSSSASEITHSHSDCKTTKTSANESLNEIKDKTVKKESENTKSVDSLRINSNSGNNSNGEEDDDEDDMKLVVDMPNEDSCENDIITAKDKAEDKHSMRSESNDVSLRSASSPLLTVRSRVPSHISTKLAISITSGTTLSANSAVLTSPPPTPTPSPKSESDPSVSNETKPNSSTNGPLDLSMSTKKDRQQQRASPAPVRAIYDIPPSKPKQCVNPAVLDKHRGLFTTASTPKQQYQSFKIMNSQSSQDVRSSSGSSAQRPNAEHKKNRSISSPVISSNTTSGNHQVNSSRHRSVSHSGSHHHSSHHNHNQKNYSVITPDPRRYSPKIVIRNIGSPPSTTSHFNYPTHR</sequence>
<feature type="compositionally biased region" description="Polar residues" evidence="7">
    <location>
        <begin position="563"/>
        <end position="582"/>
    </location>
</feature>
<feature type="compositionally biased region" description="Basic and acidic residues" evidence="7">
    <location>
        <begin position="819"/>
        <end position="829"/>
    </location>
</feature>
<feature type="compositionally biased region" description="Polar residues" evidence="7">
    <location>
        <begin position="599"/>
        <end position="610"/>
    </location>
</feature>
<reference evidence="9" key="1">
    <citation type="submission" date="2020-11" db="EMBL/GenBank/DDBJ databases">
        <authorList>
            <person name="Tran Van P."/>
        </authorList>
    </citation>
    <scope>NUCLEOTIDE SEQUENCE</scope>
</reference>
<dbReference type="InterPro" id="IPR018957">
    <property type="entry name" value="Znf_C3HC4_RING-type"/>
</dbReference>
<dbReference type="Gene3D" id="3.10.20.90">
    <property type="entry name" value="Phosphatidylinositol 3-kinase Catalytic Subunit, Chain A, domain 1"/>
    <property type="match status" value="1"/>
</dbReference>
<feature type="region of interest" description="Disordered" evidence="7">
    <location>
        <begin position="949"/>
        <end position="1051"/>
    </location>
</feature>
<feature type="region of interest" description="Disordered" evidence="7">
    <location>
        <begin position="732"/>
        <end position="845"/>
    </location>
</feature>
<accession>A0A7R9KI43</accession>
<feature type="region of interest" description="Disordered" evidence="7">
    <location>
        <begin position="295"/>
        <end position="352"/>
    </location>
</feature>
<feature type="compositionally biased region" description="Low complexity" evidence="7">
    <location>
        <begin position="623"/>
        <end position="644"/>
    </location>
</feature>
<keyword evidence="2" id="KW-0479">Metal-binding</keyword>
<keyword evidence="3 6" id="KW-0863">Zinc-finger</keyword>
<evidence type="ECO:0000256" key="3">
    <source>
        <dbReference type="ARBA" id="ARBA00022771"/>
    </source>
</evidence>
<feature type="compositionally biased region" description="Polar residues" evidence="7">
    <location>
        <begin position="374"/>
        <end position="388"/>
    </location>
</feature>
<feature type="compositionally biased region" description="Low complexity" evidence="7">
    <location>
        <begin position="976"/>
        <end position="991"/>
    </location>
</feature>
<evidence type="ECO:0000259" key="8">
    <source>
        <dbReference type="PROSITE" id="PS50089"/>
    </source>
</evidence>
<dbReference type="SMART" id="SM00184">
    <property type="entry name" value="RING"/>
    <property type="match status" value="1"/>
</dbReference>
<evidence type="ECO:0000313" key="10">
    <source>
        <dbReference type="Proteomes" id="UP000759131"/>
    </source>
</evidence>
<dbReference type="InterPro" id="IPR001841">
    <property type="entry name" value="Znf_RING"/>
</dbReference>
<dbReference type="PROSITE" id="PS00518">
    <property type="entry name" value="ZF_RING_1"/>
    <property type="match status" value="1"/>
</dbReference>
<feature type="compositionally biased region" description="Basic and acidic residues" evidence="7">
    <location>
        <begin position="1012"/>
        <end position="1027"/>
    </location>
</feature>
<evidence type="ECO:0000256" key="6">
    <source>
        <dbReference type="PROSITE-ProRule" id="PRU00175"/>
    </source>
</evidence>
<feature type="domain" description="RING-type" evidence="8">
    <location>
        <begin position="63"/>
        <end position="102"/>
    </location>
</feature>
<gene>
    <name evidence="9" type="ORF">OSB1V03_LOCUS3748</name>
</gene>
<feature type="region of interest" description="Disordered" evidence="7">
    <location>
        <begin position="366"/>
        <end position="433"/>
    </location>
</feature>
<feature type="compositionally biased region" description="Low complexity" evidence="7">
    <location>
        <begin position="736"/>
        <end position="751"/>
    </location>
</feature>
<keyword evidence="10" id="KW-1185">Reference proteome</keyword>
<dbReference type="CDD" id="cd17082">
    <property type="entry name" value="RAWUL_PCGF2_like"/>
    <property type="match status" value="1"/>
</dbReference>
<feature type="compositionally biased region" description="Low complexity" evidence="7">
    <location>
        <begin position="309"/>
        <end position="333"/>
    </location>
</feature>
<feature type="region of interest" description="Disordered" evidence="7">
    <location>
        <begin position="1314"/>
        <end position="1333"/>
    </location>
</feature>
<feature type="compositionally biased region" description="Basic and acidic residues" evidence="7">
    <location>
        <begin position="956"/>
        <end position="975"/>
    </location>
</feature>
<protein>
    <recommendedName>
        <fullName evidence="8">RING-type domain-containing protein</fullName>
    </recommendedName>
</protein>
<feature type="compositionally biased region" description="Basic and acidic residues" evidence="7">
    <location>
        <begin position="15"/>
        <end position="28"/>
    </location>
</feature>
<evidence type="ECO:0000256" key="7">
    <source>
        <dbReference type="SAM" id="MobiDB-lite"/>
    </source>
</evidence>
<feature type="compositionally biased region" description="Polar residues" evidence="7">
    <location>
        <begin position="830"/>
        <end position="845"/>
    </location>
</feature>
<feature type="compositionally biased region" description="Polar residues" evidence="7">
    <location>
        <begin position="1149"/>
        <end position="1161"/>
    </location>
</feature>
<evidence type="ECO:0000256" key="4">
    <source>
        <dbReference type="ARBA" id="ARBA00022833"/>
    </source>
</evidence>
<dbReference type="Pfam" id="PF00097">
    <property type="entry name" value="zf-C3HC4"/>
    <property type="match status" value="1"/>
</dbReference>
<proteinExistence type="predicted"/>
<evidence type="ECO:0000256" key="1">
    <source>
        <dbReference type="ARBA" id="ARBA00004123"/>
    </source>
</evidence>
<dbReference type="SUPFAM" id="SSF57850">
    <property type="entry name" value="RING/U-box"/>
    <property type="match status" value="1"/>
</dbReference>
<keyword evidence="4" id="KW-0862">Zinc</keyword>
<dbReference type="InterPro" id="IPR013083">
    <property type="entry name" value="Znf_RING/FYVE/PHD"/>
</dbReference>
<feature type="compositionally biased region" description="Low complexity" evidence="7">
    <location>
        <begin position="1228"/>
        <end position="1243"/>
    </location>
</feature>
<feature type="compositionally biased region" description="Polar residues" evidence="7">
    <location>
        <begin position="505"/>
        <end position="514"/>
    </location>
</feature>
<dbReference type="PROSITE" id="PS50089">
    <property type="entry name" value="ZF_RING_2"/>
    <property type="match status" value="1"/>
</dbReference>
<organism evidence="9">
    <name type="scientific">Medioppia subpectinata</name>
    <dbReference type="NCBI Taxonomy" id="1979941"/>
    <lineage>
        <taxon>Eukaryota</taxon>
        <taxon>Metazoa</taxon>
        <taxon>Ecdysozoa</taxon>
        <taxon>Arthropoda</taxon>
        <taxon>Chelicerata</taxon>
        <taxon>Arachnida</taxon>
        <taxon>Acari</taxon>
        <taxon>Acariformes</taxon>
        <taxon>Sarcoptiformes</taxon>
        <taxon>Oribatida</taxon>
        <taxon>Brachypylina</taxon>
        <taxon>Oppioidea</taxon>
        <taxon>Oppiidae</taxon>
        <taxon>Medioppia</taxon>
    </lineage>
</organism>
<comment type="subcellular location">
    <subcellularLocation>
        <location evidence="1">Nucleus</location>
    </subcellularLocation>
</comment>
<feature type="compositionally biased region" description="Polar residues" evidence="7">
    <location>
        <begin position="768"/>
        <end position="777"/>
    </location>
</feature>
<dbReference type="InterPro" id="IPR017907">
    <property type="entry name" value="Znf_RING_CS"/>
</dbReference>
<dbReference type="PANTHER" id="PTHR10825">
    <property type="entry name" value="RING FINGER DOMAIN-CONTAINING, POLYCOMB GROUP COMPONENT"/>
    <property type="match status" value="1"/>
</dbReference>
<evidence type="ECO:0000313" key="9">
    <source>
        <dbReference type="EMBL" id="CAD7623291.1"/>
    </source>
</evidence>
<feature type="compositionally biased region" description="Basic and acidic residues" evidence="7">
    <location>
        <begin position="799"/>
        <end position="810"/>
    </location>
</feature>
<dbReference type="InterPro" id="IPR032443">
    <property type="entry name" value="RAWUL"/>
</dbReference>
<feature type="compositionally biased region" description="Polar residues" evidence="7">
    <location>
        <begin position="535"/>
        <end position="553"/>
    </location>
</feature>
<dbReference type="GO" id="GO:0008270">
    <property type="term" value="F:zinc ion binding"/>
    <property type="evidence" value="ECO:0007669"/>
    <property type="project" value="UniProtKB-KW"/>
</dbReference>
<dbReference type="Gene3D" id="3.30.40.10">
    <property type="entry name" value="Zinc/RING finger domain, C3HC4 (zinc finger)"/>
    <property type="match status" value="1"/>
</dbReference>
<feature type="region of interest" description="Disordered" evidence="7">
    <location>
        <begin position="1126"/>
        <end position="1199"/>
    </location>
</feature>
<feature type="region of interest" description="Disordered" evidence="7">
    <location>
        <begin position="15"/>
        <end position="52"/>
    </location>
</feature>
<dbReference type="GO" id="GO:0000122">
    <property type="term" value="P:negative regulation of transcription by RNA polymerase II"/>
    <property type="evidence" value="ECO:0007669"/>
    <property type="project" value="TreeGrafter"/>
</dbReference>
<dbReference type="PANTHER" id="PTHR10825:SF72">
    <property type="entry name" value="UBIQUITIN-LIKE DOMAIN-CONTAINING PROTEIN"/>
    <property type="match status" value="1"/>
</dbReference>
<feature type="compositionally biased region" description="Polar residues" evidence="7">
    <location>
        <begin position="29"/>
        <end position="38"/>
    </location>
</feature>
<name>A0A7R9KI43_9ACAR</name>
<feature type="compositionally biased region" description="Polar residues" evidence="7">
    <location>
        <begin position="681"/>
        <end position="703"/>
    </location>
</feature>
<dbReference type="Pfam" id="PF16207">
    <property type="entry name" value="RAWUL"/>
    <property type="match status" value="1"/>
</dbReference>
<dbReference type="EMBL" id="CAJPIZ010001568">
    <property type="protein sequence ID" value="CAG2103721.1"/>
    <property type="molecule type" value="Genomic_DNA"/>
</dbReference>
<feature type="region of interest" description="Disordered" evidence="7">
    <location>
        <begin position="486"/>
        <end position="703"/>
    </location>
</feature>
<feature type="compositionally biased region" description="Low complexity" evidence="7">
    <location>
        <begin position="874"/>
        <end position="898"/>
    </location>
</feature>
<dbReference type="GO" id="GO:1990841">
    <property type="term" value="F:promoter-specific chromatin binding"/>
    <property type="evidence" value="ECO:0007669"/>
    <property type="project" value="TreeGrafter"/>
</dbReference>
<feature type="compositionally biased region" description="Polar residues" evidence="7">
    <location>
        <begin position="417"/>
        <end position="426"/>
    </location>
</feature>
<feature type="region of interest" description="Disordered" evidence="7">
    <location>
        <begin position="1072"/>
        <end position="1094"/>
    </location>
</feature>
<feature type="region of interest" description="Disordered" evidence="7">
    <location>
        <begin position="1226"/>
        <end position="1305"/>
    </location>
</feature>
<keyword evidence="5" id="KW-0539">Nucleus</keyword>
<feature type="compositionally biased region" description="Basic and acidic residues" evidence="7">
    <location>
        <begin position="1072"/>
        <end position="1086"/>
    </location>
</feature>
<dbReference type="FunFam" id="3.30.40.10:FF:000122">
    <property type="entry name" value="polycomb group RING finger protein 1"/>
    <property type="match status" value="1"/>
</dbReference>
<evidence type="ECO:0000256" key="5">
    <source>
        <dbReference type="ARBA" id="ARBA00023242"/>
    </source>
</evidence>
<feature type="compositionally biased region" description="Polar residues" evidence="7">
    <location>
        <begin position="907"/>
        <end position="933"/>
    </location>
</feature>
<feature type="compositionally biased region" description="Basic residues" evidence="7">
    <location>
        <begin position="1274"/>
        <end position="1294"/>
    </location>
</feature>
<feature type="compositionally biased region" description="Polar residues" evidence="7">
    <location>
        <begin position="1319"/>
        <end position="1333"/>
    </location>
</feature>
<feature type="compositionally biased region" description="Basic and acidic residues" evidence="7">
    <location>
        <begin position="583"/>
        <end position="592"/>
    </location>
</feature>